<feature type="compositionally biased region" description="Basic and acidic residues" evidence="13">
    <location>
        <begin position="436"/>
        <end position="447"/>
    </location>
</feature>
<comment type="subcellular location">
    <subcellularLocation>
        <location evidence="2">Cytoplasm</location>
    </subcellularLocation>
    <subcellularLocation>
        <location evidence="1">Nucleus</location>
    </subcellularLocation>
</comment>
<evidence type="ECO:0000256" key="13">
    <source>
        <dbReference type="SAM" id="MobiDB-lite"/>
    </source>
</evidence>
<dbReference type="GO" id="GO:0006397">
    <property type="term" value="P:mRNA processing"/>
    <property type="evidence" value="ECO:0007669"/>
    <property type="project" value="UniProtKB-KW"/>
</dbReference>
<evidence type="ECO:0000256" key="11">
    <source>
        <dbReference type="ARBA" id="ARBA00023187"/>
    </source>
</evidence>
<keyword evidence="4" id="KW-0813">Transport</keyword>
<evidence type="ECO:0000256" key="12">
    <source>
        <dbReference type="ARBA" id="ARBA00023242"/>
    </source>
</evidence>
<feature type="region of interest" description="Disordered" evidence="13">
    <location>
        <begin position="615"/>
        <end position="852"/>
    </location>
</feature>
<keyword evidence="6" id="KW-0507">mRNA processing</keyword>
<dbReference type="Proteomes" id="UP000605846">
    <property type="component" value="Unassembled WGS sequence"/>
</dbReference>
<proteinExistence type="inferred from homology"/>
<dbReference type="GO" id="GO:0008380">
    <property type="term" value="P:RNA splicing"/>
    <property type="evidence" value="ECO:0007669"/>
    <property type="project" value="UniProtKB-KW"/>
</dbReference>
<evidence type="ECO:0000256" key="7">
    <source>
        <dbReference type="ARBA" id="ARBA00022816"/>
    </source>
</evidence>
<evidence type="ECO:0000256" key="2">
    <source>
        <dbReference type="ARBA" id="ARBA00004496"/>
    </source>
</evidence>
<name>A0A8H7BQ99_9FUNG</name>
<keyword evidence="12" id="KW-0539">Nucleus</keyword>
<dbReference type="OrthoDB" id="3361414at2759"/>
<feature type="region of interest" description="Disordered" evidence="13">
    <location>
        <begin position="1"/>
        <end position="91"/>
    </location>
</feature>
<organism evidence="15 16">
    <name type="scientific">Apophysomyces ossiformis</name>
    <dbReference type="NCBI Taxonomy" id="679940"/>
    <lineage>
        <taxon>Eukaryota</taxon>
        <taxon>Fungi</taxon>
        <taxon>Fungi incertae sedis</taxon>
        <taxon>Mucoromycota</taxon>
        <taxon>Mucoromycotina</taxon>
        <taxon>Mucoromycetes</taxon>
        <taxon>Mucorales</taxon>
        <taxon>Mucorineae</taxon>
        <taxon>Mucoraceae</taxon>
        <taxon>Apophysomyces</taxon>
    </lineage>
</organism>
<evidence type="ECO:0000256" key="4">
    <source>
        <dbReference type="ARBA" id="ARBA00022448"/>
    </source>
</evidence>
<feature type="compositionally biased region" description="Polar residues" evidence="13">
    <location>
        <begin position="396"/>
        <end position="408"/>
    </location>
</feature>
<dbReference type="GO" id="GO:0051028">
    <property type="term" value="P:mRNA transport"/>
    <property type="evidence" value="ECO:0007669"/>
    <property type="project" value="UniProtKB-KW"/>
</dbReference>
<evidence type="ECO:0000256" key="8">
    <source>
        <dbReference type="ARBA" id="ARBA00022845"/>
    </source>
</evidence>
<keyword evidence="11" id="KW-0508">mRNA splicing</keyword>
<feature type="region of interest" description="Disordered" evidence="13">
    <location>
        <begin position="260"/>
        <end position="596"/>
    </location>
</feature>
<feature type="domain" description="Btz" evidence="14">
    <location>
        <begin position="154"/>
        <end position="277"/>
    </location>
</feature>
<comment type="similarity">
    <text evidence="3">Belongs to the CASC3 family.</text>
</comment>
<evidence type="ECO:0000313" key="15">
    <source>
        <dbReference type="EMBL" id="KAF7724204.1"/>
    </source>
</evidence>
<dbReference type="Pfam" id="PF09405">
    <property type="entry name" value="Btz"/>
    <property type="match status" value="1"/>
</dbReference>
<evidence type="ECO:0000256" key="10">
    <source>
        <dbReference type="ARBA" id="ARBA00023161"/>
    </source>
</evidence>
<protein>
    <recommendedName>
        <fullName evidence="14">Btz domain-containing protein</fullName>
    </recommendedName>
</protein>
<keyword evidence="8" id="KW-0810">Translation regulation</keyword>
<accession>A0A8H7BQ99</accession>
<dbReference type="GO" id="GO:0003729">
    <property type="term" value="F:mRNA binding"/>
    <property type="evidence" value="ECO:0007669"/>
    <property type="project" value="InterPro"/>
</dbReference>
<feature type="region of interest" description="Disordered" evidence="13">
    <location>
        <begin position="202"/>
        <end position="238"/>
    </location>
</feature>
<sequence length="1050" mass="117202">MSKLLKSRRRGRGIVEEEEDNTLSESEELSSEEYSTSDEEEDEDDEEEDEDEEEDDEDGSEGADGHEKETELQPAKTVQTATSEHRTSKAVAEVQEAVEVIDYQTQKKVVYTRPPVVNENKRADYKSNDREVHQMEESASKSNLVQEQEIEGTERVEEIDGGHHERRILEQRAYRRKLAEDPSFVPYVGLFWGHDDRFREDALRPTEDSPHTPSRKPAFAPPTNNRLADRRHSGRQAVDYDALLSQKWTHDGYEELMRLEQEEEQRKRQNLERRDLQRARGERTERNERNRPRRNNKVAPDAGASRWQQFSGKNQTSNEWPDLQEAAGKPKNKEKQKGVKVKADTATKLEDREATTTERVAAAKESAEALSVPKDTVEDVDAKPGTEWTGSEAPANDTNIKKNGSLEESTPEGWGSPAKQVSAEHGWTTSIVASNDMDRVQDQKPTDEGWGTPEVSATNDNWTSSTVEPSNGWQTSFETPVRTSWGEPAKDKNNWNDVQDNWKSKEQYQEHKKPLHRKGYLSKKSLRTTNETWKDVSLQKPKQYAGKQSAMSDDAKQVESSLESKSVPESDGWGQAPSKWTDDAAATAEMASLPNGEVPWITDQAEQTQNVSEVVNDGWGSPAPNVAENAWSASAPWDDTEADKEIDRQQKASQKKVEADNWRKVDKTEDATKSWTSWNASSTTPKRTRGYLSQKQPKKEQPMAAPKEEPDTVNREGAQKTETIAVANEENVASTDKSKVTDERVADREGRDEESDVEIILEAEAESSWGSSEQILGIPTPPPGAEKDSAKDETWEGYGSNRDYRNKGKHRDRFNDRPTASWDSGSPVQGSSDFRAKAADKPTSVESPAASANSTYLAHQGLQPGPYMYQPPMMANPNGGPNIAYIPMTNNGTTAIPMYPIPFQPMTMGPNAAMPNSSPSEDGTSYYQSASVPFNATAGQSAAGYEANGMVYYGMNPSAIYPYYYYSAMPMQGSPGLMMQQGAMNPYNNYMEESEEPADGWGSEPDETVNDSGWKVEGSPSARHGTSKKSSSKGMNYNAPHYYSSSSYPS</sequence>
<feature type="compositionally biased region" description="Basic and acidic residues" evidence="13">
    <location>
        <begin position="375"/>
        <end position="384"/>
    </location>
</feature>
<feature type="compositionally biased region" description="Polar residues" evidence="13">
    <location>
        <begin position="306"/>
        <end position="319"/>
    </location>
</feature>
<dbReference type="GO" id="GO:0000184">
    <property type="term" value="P:nuclear-transcribed mRNA catabolic process, nonsense-mediated decay"/>
    <property type="evidence" value="ECO:0007669"/>
    <property type="project" value="UniProtKB-KW"/>
</dbReference>
<feature type="region of interest" description="Disordered" evidence="13">
    <location>
        <begin position="120"/>
        <end position="162"/>
    </location>
</feature>
<feature type="compositionally biased region" description="Basic residues" evidence="13">
    <location>
        <begin position="1"/>
        <end position="12"/>
    </location>
</feature>
<evidence type="ECO:0000313" key="16">
    <source>
        <dbReference type="Proteomes" id="UP000605846"/>
    </source>
</evidence>
<feature type="compositionally biased region" description="Acidic residues" evidence="13">
    <location>
        <begin position="16"/>
        <end position="61"/>
    </location>
</feature>
<feature type="compositionally biased region" description="Basic and acidic residues" evidence="13">
    <location>
        <begin position="736"/>
        <end position="751"/>
    </location>
</feature>
<feature type="compositionally biased region" description="Basic and acidic residues" evidence="13">
    <location>
        <begin position="785"/>
        <end position="794"/>
    </location>
</feature>
<feature type="compositionally biased region" description="Basic and acidic residues" evidence="13">
    <location>
        <begin position="120"/>
        <end position="139"/>
    </location>
</feature>
<dbReference type="GO" id="GO:0005737">
    <property type="term" value="C:cytoplasm"/>
    <property type="evidence" value="ECO:0007669"/>
    <property type="project" value="UniProtKB-SubCell"/>
</dbReference>
<keyword evidence="10" id="KW-0866">Nonsense-mediated mRNA decay</keyword>
<feature type="compositionally biased region" description="Polar residues" evidence="13">
    <location>
        <begin position="821"/>
        <end position="832"/>
    </location>
</feature>
<evidence type="ECO:0000256" key="9">
    <source>
        <dbReference type="ARBA" id="ARBA00022884"/>
    </source>
</evidence>
<gene>
    <name evidence="15" type="ORF">EC973_001223</name>
</gene>
<feature type="compositionally biased region" description="Polar residues" evidence="13">
    <location>
        <begin position="455"/>
        <end position="482"/>
    </location>
</feature>
<dbReference type="InterPro" id="IPR018545">
    <property type="entry name" value="Btz_dom"/>
</dbReference>
<feature type="compositionally biased region" description="Basic and acidic residues" evidence="13">
    <location>
        <begin position="331"/>
        <end position="367"/>
    </location>
</feature>
<feature type="region of interest" description="Disordered" evidence="13">
    <location>
        <begin position="990"/>
        <end position="1050"/>
    </location>
</feature>
<evidence type="ECO:0000256" key="3">
    <source>
        <dbReference type="ARBA" id="ARBA00009548"/>
    </source>
</evidence>
<keyword evidence="5" id="KW-0963">Cytoplasm</keyword>
<evidence type="ECO:0000256" key="5">
    <source>
        <dbReference type="ARBA" id="ARBA00022490"/>
    </source>
</evidence>
<feature type="compositionally biased region" description="Basic and acidic residues" evidence="13">
    <location>
        <begin position="152"/>
        <end position="162"/>
    </location>
</feature>
<reference evidence="15" key="1">
    <citation type="submission" date="2020-01" db="EMBL/GenBank/DDBJ databases">
        <title>Genome Sequencing of Three Apophysomyces-Like Fungal Strains Confirms a Novel Fungal Genus in the Mucoromycota with divergent Burkholderia-like Endosymbiotic Bacteria.</title>
        <authorList>
            <person name="Stajich J.E."/>
            <person name="Macias A.M."/>
            <person name="Carter-House D."/>
            <person name="Lovett B."/>
            <person name="Kasson L.R."/>
            <person name="Berry K."/>
            <person name="Grigoriev I."/>
            <person name="Chang Y."/>
            <person name="Spatafora J."/>
            <person name="Kasson M.T."/>
        </authorList>
    </citation>
    <scope>NUCLEOTIDE SEQUENCE</scope>
    <source>
        <strain evidence="15">NRRL A-21654</strain>
    </source>
</reference>
<keyword evidence="16" id="KW-1185">Reference proteome</keyword>
<dbReference type="GO" id="GO:0035145">
    <property type="term" value="C:exon-exon junction complex"/>
    <property type="evidence" value="ECO:0007669"/>
    <property type="project" value="InterPro"/>
</dbReference>
<feature type="compositionally biased region" description="Basic residues" evidence="13">
    <location>
        <begin position="513"/>
        <end position="526"/>
    </location>
</feature>
<dbReference type="GO" id="GO:0006417">
    <property type="term" value="P:regulation of translation"/>
    <property type="evidence" value="ECO:0007669"/>
    <property type="project" value="UniProtKB-KW"/>
</dbReference>
<evidence type="ECO:0000259" key="14">
    <source>
        <dbReference type="Pfam" id="PF09405"/>
    </source>
</evidence>
<evidence type="ECO:0000256" key="6">
    <source>
        <dbReference type="ARBA" id="ARBA00022664"/>
    </source>
</evidence>
<comment type="caution">
    <text evidence="15">The sequence shown here is derived from an EMBL/GenBank/DDBJ whole genome shotgun (WGS) entry which is preliminary data.</text>
</comment>
<evidence type="ECO:0000256" key="1">
    <source>
        <dbReference type="ARBA" id="ARBA00004123"/>
    </source>
</evidence>
<feature type="compositionally biased region" description="Acidic residues" evidence="13">
    <location>
        <begin position="992"/>
        <end position="1009"/>
    </location>
</feature>
<feature type="compositionally biased region" description="Basic and acidic residues" evidence="13">
    <location>
        <begin position="643"/>
        <end position="672"/>
    </location>
</feature>
<feature type="compositionally biased region" description="Acidic residues" evidence="13">
    <location>
        <begin position="752"/>
        <end position="765"/>
    </location>
</feature>
<keyword evidence="9" id="KW-0694">RNA-binding</keyword>
<keyword evidence="7" id="KW-0509">mRNA transport</keyword>
<dbReference type="AlphaFoldDB" id="A0A8H7BQ99"/>
<feature type="compositionally biased region" description="Basic and acidic residues" evidence="13">
    <location>
        <begin position="260"/>
        <end position="290"/>
    </location>
</feature>
<feature type="compositionally biased region" description="Polar residues" evidence="13">
    <location>
        <begin position="673"/>
        <end position="695"/>
    </location>
</feature>
<feature type="compositionally biased region" description="Basic and acidic residues" evidence="13">
    <location>
        <begin position="488"/>
        <end position="512"/>
    </location>
</feature>
<dbReference type="EMBL" id="JABAYA010000126">
    <property type="protein sequence ID" value="KAF7724204.1"/>
    <property type="molecule type" value="Genomic_DNA"/>
</dbReference>
<feature type="compositionally biased region" description="Basic and acidic residues" evidence="13">
    <location>
        <begin position="697"/>
        <end position="719"/>
    </location>
</feature>